<dbReference type="STRING" id="342668.A0A1B8GV68"/>
<keyword evidence="2" id="KW-0472">Membrane</keyword>
<evidence type="ECO:0000313" key="5">
    <source>
        <dbReference type="Proteomes" id="UP000091956"/>
    </source>
</evidence>
<gene>
    <name evidence="4" type="primary">AIM18</name>
    <name evidence="4" type="ORF">VE01_02185</name>
</gene>
<protein>
    <submittedName>
        <fullName evidence="4">Altered inheritance of mitochondria protein 18 mitochondrial</fullName>
    </submittedName>
</protein>
<name>A0A1B8GV68_9PEZI</name>
<dbReference type="AlphaFoldDB" id="A0A1B8GV68"/>
<proteinExistence type="predicted"/>
<dbReference type="OrthoDB" id="18193at2759"/>
<dbReference type="EMBL" id="KV460211">
    <property type="protein sequence ID" value="OBT99716.1"/>
    <property type="molecule type" value="Genomic_DNA"/>
</dbReference>
<feature type="domain" description="Chalcone isomerase" evidence="3">
    <location>
        <begin position="179"/>
        <end position="378"/>
    </location>
</feature>
<keyword evidence="5" id="KW-1185">Reference proteome</keyword>
<dbReference type="GO" id="GO:0016872">
    <property type="term" value="F:intramolecular lyase activity"/>
    <property type="evidence" value="ECO:0007669"/>
    <property type="project" value="InterPro"/>
</dbReference>
<evidence type="ECO:0000313" key="4">
    <source>
        <dbReference type="EMBL" id="OBT99716.1"/>
    </source>
</evidence>
<dbReference type="PANTHER" id="PTHR47284">
    <property type="entry name" value="FATTY-ACID-BINDING PROTEIN 2"/>
    <property type="match status" value="1"/>
</dbReference>
<keyword evidence="2" id="KW-1133">Transmembrane helix</keyword>
<feature type="compositionally biased region" description="Basic and acidic residues" evidence="1">
    <location>
        <begin position="56"/>
        <end position="66"/>
    </location>
</feature>
<evidence type="ECO:0000259" key="3">
    <source>
        <dbReference type="Pfam" id="PF16035"/>
    </source>
</evidence>
<dbReference type="InterPro" id="IPR016087">
    <property type="entry name" value="Chalcone_isomerase"/>
</dbReference>
<feature type="region of interest" description="Disordered" evidence="1">
    <location>
        <begin position="33"/>
        <end position="66"/>
    </location>
</feature>
<dbReference type="InterPro" id="IPR036298">
    <property type="entry name" value="Chalcone_isomerase_sf"/>
</dbReference>
<organism evidence="4 5">
    <name type="scientific">Pseudogymnoascus verrucosus</name>
    <dbReference type="NCBI Taxonomy" id="342668"/>
    <lineage>
        <taxon>Eukaryota</taxon>
        <taxon>Fungi</taxon>
        <taxon>Dikarya</taxon>
        <taxon>Ascomycota</taxon>
        <taxon>Pezizomycotina</taxon>
        <taxon>Leotiomycetes</taxon>
        <taxon>Thelebolales</taxon>
        <taxon>Thelebolaceae</taxon>
        <taxon>Pseudogymnoascus</taxon>
    </lineage>
</organism>
<sequence>MSLLNRTARCARTLPNLSGPPSRLQCLLRSPAAHPPSRHLQRRAINSSPSPSSHEPSTEEHKRLREAAEERRQYYKRRSIYNGIGFVTGMIAIWVIATSVDLPKPTKLDSKPYDARMHDPLIVVGTERKAVVQKMGEEAEENTDTVETGTSTVPTFPRLMQFDDEKISENAQGEVASPTEYQLMGLGIRKVSFLSIQVYVVGMYVATDDIAQLQRTLVKRIDPIATTLVAGEKDTLKERLMDPEAGEEVWNHILSSTKVRTLFRIVPVRDTDFGHMRDAYVRAVTAQARKHPEEFGDDKFGQSVAELKAMFGHGNVPKGRELVLARNGKGALAAWFDDGKAGPQRLGEVDDERISRALWLHYLAGAHVASEAARKSIVEGIMEFVERPVGTVAAQVHV</sequence>
<dbReference type="SUPFAM" id="SSF54626">
    <property type="entry name" value="Chalcone isomerase"/>
    <property type="match status" value="1"/>
</dbReference>
<dbReference type="Pfam" id="PF16035">
    <property type="entry name" value="Chalcone_2"/>
    <property type="match status" value="1"/>
</dbReference>
<dbReference type="PANTHER" id="PTHR47284:SF3">
    <property type="entry name" value="FATTY-ACID-BINDING PROTEIN 2"/>
    <property type="match status" value="1"/>
</dbReference>
<evidence type="ECO:0000256" key="2">
    <source>
        <dbReference type="SAM" id="Phobius"/>
    </source>
</evidence>
<dbReference type="Proteomes" id="UP000091956">
    <property type="component" value="Unassembled WGS sequence"/>
</dbReference>
<feature type="transmembrane region" description="Helical" evidence="2">
    <location>
        <begin position="80"/>
        <end position="97"/>
    </location>
</feature>
<dbReference type="Gene3D" id="3.50.70.10">
    <property type="match status" value="1"/>
</dbReference>
<keyword evidence="2" id="KW-0812">Transmembrane</keyword>
<dbReference type="GeneID" id="28835571"/>
<accession>A0A1B8GV68</accession>
<reference evidence="5" key="2">
    <citation type="journal article" date="2018" name="Nat. Commun.">
        <title>Extreme sensitivity to ultraviolet light in the fungal pathogen causing white-nose syndrome of bats.</title>
        <authorList>
            <person name="Palmer J.M."/>
            <person name="Drees K.P."/>
            <person name="Foster J.T."/>
            <person name="Lindner D.L."/>
        </authorList>
    </citation>
    <scope>NUCLEOTIDE SEQUENCE [LARGE SCALE GENOMIC DNA]</scope>
    <source>
        <strain evidence="5">UAMH 10579</strain>
    </source>
</reference>
<dbReference type="InterPro" id="IPR016088">
    <property type="entry name" value="Chalcone_isomerase_3-sand"/>
</dbReference>
<dbReference type="RefSeq" id="XP_018133449.1">
    <property type="nucleotide sequence ID" value="XM_018271696.2"/>
</dbReference>
<reference evidence="4 5" key="1">
    <citation type="submission" date="2016-03" db="EMBL/GenBank/DDBJ databases">
        <title>Comparative genomics of Pseudogymnoascus destructans, the fungus causing white-nose syndrome of bats.</title>
        <authorList>
            <person name="Palmer J.M."/>
            <person name="Drees K.P."/>
            <person name="Foster J.T."/>
            <person name="Lindner D.L."/>
        </authorList>
    </citation>
    <scope>NUCLEOTIDE SEQUENCE [LARGE SCALE GENOMIC DNA]</scope>
    <source>
        <strain evidence="4 5">UAMH 10579</strain>
    </source>
</reference>
<evidence type="ECO:0000256" key="1">
    <source>
        <dbReference type="SAM" id="MobiDB-lite"/>
    </source>
</evidence>